<dbReference type="RefSeq" id="WP_125558230.1">
    <property type="nucleotide sequence ID" value="NZ_RBVX01000022.1"/>
</dbReference>
<accession>A0A428MZR9</accession>
<proteinExistence type="predicted"/>
<keyword evidence="2" id="KW-1185">Reference proteome</keyword>
<name>A0A428MZR9_9BACI</name>
<dbReference type="OrthoDB" id="2970370at2"/>
<organism evidence="1 2">
    <name type="scientific">Salibacterium salarium</name>
    <dbReference type="NCBI Taxonomy" id="284579"/>
    <lineage>
        <taxon>Bacteria</taxon>
        <taxon>Bacillati</taxon>
        <taxon>Bacillota</taxon>
        <taxon>Bacilli</taxon>
        <taxon>Bacillales</taxon>
        <taxon>Bacillaceae</taxon>
    </lineage>
</organism>
<protein>
    <submittedName>
        <fullName evidence="1">Uncharacterized protein</fullName>
    </submittedName>
</protein>
<reference evidence="1 2" key="1">
    <citation type="submission" date="2018-10" db="EMBL/GenBank/DDBJ databases">
        <title>Draft genome sequence of Bacillus salarius IM0101, isolated from a hypersaline soil in Inner Mongolia, China.</title>
        <authorList>
            <person name="Yamprayoonswat W."/>
            <person name="Boonvisut S."/>
            <person name="Jumpathong W."/>
            <person name="Sittihan S."/>
            <person name="Ruangsuj P."/>
            <person name="Wanthongcharoen S."/>
            <person name="Thongpramul N."/>
            <person name="Pimmason S."/>
            <person name="Yu B."/>
            <person name="Yasawong M."/>
        </authorList>
    </citation>
    <scope>NUCLEOTIDE SEQUENCE [LARGE SCALE GENOMIC DNA]</scope>
    <source>
        <strain evidence="1 2">IM0101</strain>
    </source>
</reference>
<dbReference type="Proteomes" id="UP000275076">
    <property type="component" value="Unassembled WGS sequence"/>
</dbReference>
<sequence length="82" mass="9663">MVRLKGGKYYTCVFGHSVALVYLQNNICELYINRKYIGLCPFHYVRRKIYVLEKKSKTKRIEYKGTNLWEEAVKGTLINVTV</sequence>
<gene>
    <name evidence="1" type="ORF">D7Z54_19740</name>
</gene>
<dbReference type="AlphaFoldDB" id="A0A428MZR9"/>
<comment type="caution">
    <text evidence="1">The sequence shown here is derived from an EMBL/GenBank/DDBJ whole genome shotgun (WGS) entry which is preliminary data.</text>
</comment>
<dbReference type="EMBL" id="RBVX01000022">
    <property type="protein sequence ID" value="RSL31674.1"/>
    <property type="molecule type" value="Genomic_DNA"/>
</dbReference>
<evidence type="ECO:0000313" key="1">
    <source>
        <dbReference type="EMBL" id="RSL31674.1"/>
    </source>
</evidence>
<evidence type="ECO:0000313" key="2">
    <source>
        <dbReference type="Proteomes" id="UP000275076"/>
    </source>
</evidence>